<dbReference type="EMBL" id="CP034086">
    <property type="protein sequence ID" value="AZG78694.1"/>
    <property type="molecule type" value="Genomic_DNA"/>
</dbReference>
<evidence type="ECO:0000313" key="2">
    <source>
        <dbReference type="EMBL" id="AZG78694.1"/>
    </source>
</evidence>
<dbReference type="KEGG" id="mros:EHO51_17245"/>
<reference evidence="2 3" key="1">
    <citation type="submission" date="2018-11" db="EMBL/GenBank/DDBJ databases">
        <title>Genome squencing of methanotrophic bacteria isolated from alkaline groundwater in Korea.</title>
        <authorList>
            <person name="Nguyen L.N."/>
        </authorList>
    </citation>
    <scope>NUCLEOTIDE SEQUENCE [LARGE SCALE GENOMIC DNA]</scope>
    <source>
        <strain evidence="2 3">GW6</strain>
    </source>
</reference>
<dbReference type="AlphaFoldDB" id="A0A3G8MAW9"/>
<evidence type="ECO:0000313" key="3">
    <source>
        <dbReference type="Proteomes" id="UP000273982"/>
    </source>
</evidence>
<feature type="region of interest" description="Disordered" evidence="1">
    <location>
        <begin position="89"/>
        <end position="123"/>
    </location>
</feature>
<organism evidence="2 3">
    <name type="scientific">Methylocystis rosea</name>
    <dbReference type="NCBI Taxonomy" id="173366"/>
    <lineage>
        <taxon>Bacteria</taxon>
        <taxon>Pseudomonadati</taxon>
        <taxon>Pseudomonadota</taxon>
        <taxon>Alphaproteobacteria</taxon>
        <taxon>Hyphomicrobiales</taxon>
        <taxon>Methylocystaceae</taxon>
        <taxon>Methylocystis</taxon>
    </lineage>
</organism>
<accession>A0A3G8MAW9</accession>
<protein>
    <submittedName>
        <fullName evidence="2">Uncharacterized protein</fullName>
    </submittedName>
</protein>
<gene>
    <name evidence="2" type="ORF">EHO51_17245</name>
</gene>
<dbReference type="Proteomes" id="UP000273982">
    <property type="component" value="Chromosome"/>
</dbReference>
<proteinExistence type="predicted"/>
<sequence>MEQSSLGPREGVATVSPKQKQLLASYLLNLQKGERFVFEMIVLDIQRLVDIGAQSLATDVFVVLRMFMRDRPQFDAVVRRNRMFKGLSDNRSTRRTLDSPFAANGERQTQSALHAKRDKLSLA</sequence>
<name>A0A3G8MAW9_9HYPH</name>
<evidence type="ECO:0000256" key="1">
    <source>
        <dbReference type="SAM" id="MobiDB-lite"/>
    </source>
</evidence>